<dbReference type="Proteomes" id="UP000681414">
    <property type="component" value="Unassembled WGS sequence"/>
</dbReference>
<comment type="caution">
    <text evidence="2">The sequence shown here is derived from an EMBL/GenBank/DDBJ whole genome shotgun (WGS) entry which is preliminary data.</text>
</comment>
<dbReference type="InterPro" id="IPR016181">
    <property type="entry name" value="Acyl_CoA_acyltransferase"/>
</dbReference>
<organism evidence="2 3">
    <name type="scientific">Lederbergia citri</name>
    <dbReference type="NCBI Taxonomy" id="2833580"/>
    <lineage>
        <taxon>Bacteria</taxon>
        <taxon>Bacillati</taxon>
        <taxon>Bacillota</taxon>
        <taxon>Bacilli</taxon>
        <taxon>Bacillales</taxon>
        <taxon>Bacillaceae</taxon>
        <taxon>Lederbergia</taxon>
    </lineage>
</organism>
<keyword evidence="3" id="KW-1185">Reference proteome</keyword>
<dbReference type="Pfam" id="PF18014">
    <property type="entry name" value="Acetyltransf_18"/>
    <property type="match status" value="1"/>
</dbReference>
<keyword evidence="2" id="KW-0808">Transferase</keyword>
<evidence type="ECO:0000259" key="1">
    <source>
        <dbReference type="PROSITE" id="PS51186"/>
    </source>
</evidence>
<dbReference type="GO" id="GO:0016747">
    <property type="term" value="F:acyltransferase activity, transferring groups other than amino-acyl groups"/>
    <property type="evidence" value="ECO:0007669"/>
    <property type="project" value="InterPro"/>
</dbReference>
<reference evidence="2 3" key="1">
    <citation type="submission" date="2021-05" db="EMBL/GenBank/DDBJ databases">
        <title>Novel Bacillus species.</title>
        <authorList>
            <person name="Liu G."/>
        </authorList>
    </citation>
    <scope>NUCLEOTIDE SEQUENCE [LARGE SCALE GENOMIC DNA]</scope>
    <source>
        <strain evidence="3">FJAT-49780</strain>
    </source>
</reference>
<evidence type="ECO:0000313" key="3">
    <source>
        <dbReference type="Proteomes" id="UP000681414"/>
    </source>
</evidence>
<proteinExistence type="predicted"/>
<dbReference type="PANTHER" id="PTHR47237:SF2">
    <property type="entry name" value="BLL4206 PROTEIN"/>
    <property type="match status" value="1"/>
</dbReference>
<dbReference type="PANTHER" id="PTHR47237">
    <property type="entry name" value="SLL0310 PROTEIN"/>
    <property type="match status" value="1"/>
</dbReference>
<keyword evidence="2" id="KW-0012">Acyltransferase</keyword>
<dbReference type="EMBL" id="JAGYPG010000005">
    <property type="protein sequence ID" value="MBS4197690.1"/>
    <property type="molecule type" value="Genomic_DNA"/>
</dbReference>
<dbReference type="InterPro" id="IPR041496">
    <property type="entry name" value="YitH/HolE_GNAT"/>
</dbReference>
<accession>A0A942YJL7</accession>
<dbReference type="EC" id="2.3.1.-" evidence="2"/>
<dbReference type="PROSITE" id="PS51186">
    <property type="entry name" value="GNAT"/>
    <property type="match status" value="1"/>
</dbReference>
<dbReference type="AlphaFoldDB" id="A0A942YJL7"/>
<dbReference type="InterPro" id="IPR052729">
    <property type="entry name" value="Acyl/Acetyltrans_Enzymes"/>
</dbReference>
<dbReference type="SUPFAM" id="SSF55729">
    <property type="entry name" value="Acyl-CoA N-acyltransferases (Nat)"/>
    <property type="match status" value="1"/>
</dbReference>
<sequence length="291" mass="32525">MNRNYKKKELLLENLTEKDIPGLIRLTKSVGWDYNREELTTIFSTGKVYGHRSQLGEVVSAAAVILYDNDLLASIGMVLVNQDYRGLGLGKEVTTICMDSVSRDTTIMLVASIAGEPVYKKLGFETISYVYKVTCDYYIRSNKIHGIQVEISPYSETDFSEVVKLDQKATGVNRRELLLHRINQAKKSLVVKDKYGVIIGFGLSIQGTKSLILGPLVTPNDEIAALLIDKLVGNYMGKLRIDVASGHENFIRFLEKQGFDNVTKRPMMVINPDKFPQRNGTLYGIAGQTYG</sequence>
<protein>
    <submittedName>
        <fullName evidence="2">GNAT family N-acetyltransferase</fullName>
        <ecNumber evidence="2">2.3.1.-</ecNumber>
    </submittedName>
</protein>
<gene>
    <name evidence="2" type="ORF">KHA97_21850</name>
</gene>
<dbReference type="Pfam" id="PF13673">
    <property type="entry name" value="Acetyltransf_10"/>
    <property type="match status" value="1"/>
</dbReference>
<dbReference type="InterPro" id="IPR000182">
    <property type="entry name" value="GNAT_dom"/>
</dbReference>
<evidence type="ECO:0000313" key="2">
    <source>
        <dbReference type="EMBL" id="MBS4197690.1"/>
    </source>
</evidence>
<dbReference type="Gene3D" id="3.40.630.90">
    <property type="match status" value="1"/>
</dbReference>
<dbReference type="Gene3D" id="3.40.630.30">
    <property type="match status" value="1"/>
</dbReference>
<feature type="domain" description="N-acetyltransferase" evidence="1">
    <location>
        <begin position="10"/>
        <end position="143"/>
    </location>
</feature>
<name>A0A942YJL7_9BACI</name>
<dbReference type="RefSeq" id="WP_213126927.1">
    <property type="nucleotide sequence ID" value="NZ_JAGYPG010000005.1"/>
</dbReference>